<sequence>MKILFLGETYRADAQTWIQGIQTVSGVKIDTKELPRTGSRMARMIEAIKFFSNLIFSREQYDISLAERSTSYGFFSLFVNAKVRVVAQQGISDVYPEHGFAGWYKKKLQTAIYRRAELIHAWGWVMTPAMLECGADPARILVKPKGLNLDRFRFEAPAQKQSNSAIVTRSLYPIYRHSEIIDAAKILKSKGIHMECKLIGDGELFDSLVQKSKDQGVEDMIQFEGRIDNHDLPNFLRQAQVYISVPETDGVSASLFEAMACGCFPIVTDLSANRAFIKDGFNGFLIPVGNVEALAEGIEKFLNSPEKYEEGIRFNRAYIEKNCDLKKNMEFFFDQYQKALYSK</sequence>
<comment type="caution">
    <text evidence="2">The sequence shown here is derived from an EMBL/GenBank/DDBJ whole genome shotgun (WGS) entry which is preliminary data.</text>
</comment>
<reference evidence="3" key="1">
    <citation type="journal article" date="2019" name="Int. J. Syst. Evol. Microbiol.">
        <title>The Global Catalogue of Microorganisms (GCM) 10K type strain sequencing project: providing services to taxonomists for standard genome sequencing and annotation.</title>
        <authorList>
            <consortium name="The Broad Institute Genomics Platform"/>
            <consortium name="The Broad Institute Genome Sequencing Center for Infectious Disease"/>
            <person name="Wu L."/>
            <person name="Ma J."/>
        </authorList>
    </citation>
    <scope>NUCLEOTIDE SEQUENCE [LARGE SCALE GENOMIC DNA]</scope>
    <source>
        <strain evidence="3">CCUG 60523</strain>
    </source>
</reference>
<dbReference type="RefSeq" id="WP_377906239.1">
    <property type="nucleotide sequence ID" value="NZ_JBHRZS010000007.1"/>
</dbReference>
<organism evidence="2 3">
    <name type="scientific">Algoriphagus namhaensis</name>
    <dbReference type="NCBI Taxonomy" id="915353"/>
    <lineage>
        <taxon>Bacteria</taxon>
        <taxon>Pseudomonadati</taxon>
        <taxon>Bacteroidota</taxon>
        <taxon>Cytophagia</taxon>
        <taxon>Cytophagales</taxon>
        <taxon>Cyclobacteriaceae</taxon>
        <taxon>Algoriphagus</taxon>
    </lineage>
</organism>
<evidence type="ECO:0000259" key="1">
    <source>
        <dbReference type="Pfam" id="PF00534"/>
    </source>
</evidence>
<dbReference type="InterPro" id="IPR001296">
    <property type="entry name" value="Glyco_trans_1"/>
</dbReference>
<dbReference type="SUPFAM" id="SSF53756">
    <property type="entry name" value="UDP-Glycosyltransferase/glycogen phosphorylase"/>
    <property type="match status" value="1"/>
</dbReference>
<name>A0ABV8AV98_9BACT</name>
<dbReference type="EC" id="2.4.-.-" evidence="2"/>
<feature type="domain" description="Glycosyl transferase family 1" evidence="1">
    <location>
        <begin position="152"/>
        <end position="310"/>
    </location>
</feature>
<evidence type="ECO:0000313" key="2">
    <source>
        <dbReference type="EMBL" id="MFC3880890.1"/>
    </source>
</evidence>
<keyword evidence="2" id="KW-0808">Transferase</keyword>
<dbReference type="Proteomes" id="UP001595805">
    <property type="component" value="Unassembled WGS sequence"/>
</dbReference>
<dbReference type="GO" id="GO:0016757">
    <property type="term" value="F:glycosyltransferase activity"/>
    <property type="evidence" value="ECO:0007669"/>
    <property type="project" value="UniProtKB-KW"/>
</dbReference>
<dbReference type="Gene3D" id="3.40.50.2000">
    <property type="entry name" value="Glycogen Phosphorylase B"/>
    <property type="match status" value="2"/>
</dbReference>
<dbReference type="PANTHER" id="PTHR12526">
    <property type="entry name" value="GLYCOSYLTRANSFERASE"/>
    <property type="match status" value="1"/>
</dbReference>
<accession>A0ABV8AV98</accession>
<dbReference type="Pfam" id="PF00534">
    <property type="entry name" value="Glycos_transf_1"/>
    <property type="match status" value="1"/>
</dbReference>
<gene>
    <name evidence="2" type="ORF">ACFOSV_11910</name>
</gene>
<proteinExistence type="predicted"/>
<evidence type="ECO:0000313" key="3">
    <source>
        <dbReference type="Proteomes" id="UP001595805"/>
    </source>
</evidence>
<keyword evidence="3" id="KW-1185">Reference proteome</keyword>
<protein>
    <submittedName>
        <fullName evidence="2">Glycosyltransferase</fullName>
        <ecNumber evidence="2">2.4.-.-</ecNumber>
    </submittedName>
</protein>
<dbReference type="EMBL" id="JBHRZS010000007">
    <property type="protein sequence ID" value="MFC3880890.1"/>
    <property type="molecule type" value="Genomic_DNA"/>
</dbReference>
<keyword evidence="2" id="KW-0328">Glycosyltransferase</keyword>